<dbReference type="SUPFAM" id="SSF50814">
    <property type="entry name" value="Lipocalins"/>
    <property type="match status" value="1"/>
</dbReference>
<name>A0A1B6D7A7_9HEMI</name>
<gene>
    <name evidence="4" type="ORF">g.30597</name>
    <name evidence="3" type="ORF">g.30600</name>
    <name evidence="2" type="ORF">g.30604</name>
</gene>
<reference evidence="3" key="1">
    <citation type="submission" date="2015-12" db="EMBL/GenBank/DDBJ databases">
        <title>De novo transcriptome assembly of four potential Pierce s Disease insect vectors from Arizona vineyards.</title>
        <authorList>
            <person name="Tassone E.E."/>
        </authorList>
    </citation>
    <scope>NUCLEOTIDE SEQUENCE</scope>
</reference>
<dbReference type="Pfam" id="PF00061">
    <property type="entry name" value="Lipocalin"/>
    <property type="match status" value="1"/>
</dbReference>
<evidence type="ECO:0000313" key="2">
    <source>
        <dbReference type="EMBL" id="JAS18796.1"/>
    </source>
</evidence>
<dbReference type="AlphaFoldDB" id="A0A1B6D7A7"/>
<evidence type="ECO:0000313" key="3">
    <source>
        <dbReference type="EMBL" id="JAS21550.1"/>
    </source>
</evidence>
<dbReference type="PANTHER" id="PTHR10612:SF34">
    <property type="entry name" value="APOLIPOPROTEIN D"/>
    <property type="match status" value="1"/>
</dbReference>
<dbReference type="GO" id="GO:0005737">
    <property type="term" value="C:cytoplasm"/>
    <property type="evidence" value="ECO:0007669"/>
    <property type="project" value="TreeGrafter"/>
</dbReference>
<dbReference type="Gene3D" id="2.40.128.20">
    <property type="match status" value="1"/>
</dbReference>
<evidence type="ECO:0000259" key="1">
    <source>
        <dbReference type="Pfam" id="PF00061"/>
    </source>
</evidence>
<organism evidence="3">
    <name type="scientific">Clastoptera arizonana</name>
    <name type="common">Arizona spittle bug</name>
    <dbReference type="NCBI Taxonomy" id="38151"/>
    <lineage>
        <taxon>Eukaryota</taxon>
        <taxon>Metazoa</taxon>
        <taxon>Ecdysozoa</taxon>
        <taxon>Arthropoda</taxon>
        <taxon>Hexapoda</taxon>
        <taxon>Insecta</taxon>
        <taxon>Pterygota</taxon>
        <taxon>Neoptera</taxon>
        <taxon>Paraneoptera</taxon>
        <taxon>Hemiptera</taxon>
        <taxon>Auchenorrhyncha</taxon>
        <taxon>Cercopoidea</taxon>
        <taxon>Clastopteridae</taxon>
        <taxon>Clastoptera</taxon>
    </lineage>
</organism>
<dbReference type="EMBL" id="GEDC01015748">
    <property type="protein sequence ID" value="JAS21550.1"/>
    <property type="molecule type" value="Transcribed_RNA"/>
</dbReference>
<dbReference type="InterPro" id="IPR000566">
    <property type="entry name" value="Lipocln_cytosolic_FA-bd_dom"/>
</dbReference>
<dbReference type="InterPro" id="IPR012674">
    <property type="entry name" value="Calycin"/>
</dbReference>
<dbReference type="EMBL" id="GEDC01018502">
    <property type="protein sequence ID" value="JAS18796.1"/>
    <property type="molecule type" value="Transcribed_RNA"/>
</dbReference>
<dbReference type="GO" id="GO:0000302">
    <property type="term" value="P:response to reactive oxygen species"/>
    <property type="evidence" value="ECO:0007669"/>
    <property type="project" value="TreeGrafter"/>
</dbReference>
<dbReference type="PANTHER" id="PTHR10612">
    <property type="entry name" value="APOLIPOPROTEIN D"/>
    <property type="match status" value="1"/>
</dbReference>
<proteinExistence type="predicted"/>
<accession>A0A1B6D7A7</accession>
<dbReference type="EMBL" id="GEDC01007446">
    <property type="protein sequence ID" value="JAS29852.1"/>
    <property type="molecule type" value="Transcribed_RNA"/>
</dbReference>
<dbReference type="GO" id="GO:0006629">
    <property type="term" value="P:lipid metabolic process"/>
    <property type="evidence" value="ECO:0007669"/>
    <property type="project" value="TreeGrafter"/>
</dbReference>
<sequence length="118" mass="14216">MISVINQYMRSDDLGKEYKLNGIMKLPNDSTNGMILSLQLNWLTVKTRPYWVLKTDYDNFSIVYSLEKDLWLFPRDMYWIFTRKQEISVDVLAKIIVALNSLNLHFCEFYFTYQRDCY</sequence>
<feature type="domain" description="Lipocalin/cytosolic fatty-acid binding" evidence="1">
    <location>
        <begin position="36"/>
        <end position="116"/>
    </location>
</feature>
<protein>
    <recommendedName>
        <fullName evidence="1">Lipocalin/cytosolic fatty-acid binding domain-containing protein</fullName>
    </recommendedName>
</protein>
<evidence type="ECO:0000313" key="4">
    <source>
        <dbReference type="EMBL" id="JAS29852.1"/>
    </source>
</evidence>